<evidence type="ECO:0000313" key="1">
    <source>
        <dbReference type="EMBL" id="GLQ61255.1"/>
    </source>
</evidence>
<accession>A0AAV5N9P5</accession>
<protein>
    <submittedName>
        <fullName evidence="1">Uncharacterized protein</fullName>
    </submittedName>
</protein>
<comment type="caution">
    <text evidence="1">The sequence shown here is derived from an EMBL/GenBank/DDBJ whole genome shotgun (WGS) entry which is preliminary data.</text>
</comment>
<organism evidence="1 2">
    <name type="scientific">Gluconobacter cerinus</name>
    <dbReference type="NCBI Taxonomy" id="38307"/>
    <lineage>
        <taxon>Bacteria</taxon>
        <taxon>Pseudomonadati</taxon>
        <taxon>Pseudomonadota</taxon>
        <taxon>Alphaproteobacteria</taxon>
        <taxon>Acetobacterales</taxon>
        <taxon>Acetobacteraceae</taxon>
        <taxon>Gluconobacter</taxon>
    </lineage>
</organism>
<reference evidence="2" key="1">
    <citation type="journal article" date="2019" name="Int. J. Syst. Evol. Microbiol.">
        <title>The Global Catalogue of Microorganisms (GCM) 10K type strain sequencing project: providing services to taxonomists for standard genome sequencing and annotation.</title>
        <authorList>
            <consortium name="The Broad Institute Genomics Platform"/>
            <consortium name="The Broad Institute Genome Sequencing Center for Infectious Disease"/>
            <person name="Wu L."/>
            <person name="Ma J."/>
        </authorList>
    </citation>
    <scope>NUCLEOTIDE SEQUENCE [LARGE SCALE GENOMIC DNA]</scope>
    <source>
        <strain evidence="2">NBRC 3267</strain>
    </source>
</reference>
<proteinExistence type="predicted"/>
<name>A0AAV5N9P5_9PROT</name>
<dbReference type="Proteomes" id="UP001156614">
    <property type="component" value="Unassembled WGS sequence"/>
</dbReference>
<gene>
    <name evidence="1" type="ORF">GCM10007867_01000</name>
</gene>
<dbReference type="AlphaFoldDB" id="A0AAV5N9P5"/>
<sequence length="59" mass="6676">MNDFNGARSYHGPQRHVWPLSIHSILQRTDGSPPPELPVRLPEASRQAAVAYIWDTKLP</sequence>
<evidence type="ECO:0000313" key="2">
    <source>
        <dbReference type="Proteomes" id="UP001156614"/>
    </source>
</evidence>
<keyword evidence="2" id="KW-1185">Reference proteome</keyword>
<dbReference type="EMBL" id="BSNU01000001">
    <property type="protein sequence ID" value="GLQ61255.1"/>
    <property type="molecule type" value="Genomic_DNA"/>
</dbReference>